<gene>
    <name evidence="2" type="ORF">HLQ16_19555</name>
</gene>
<dbReference type="Pfam" id="PF00005">
    <property type="entry name" value="ABC_tran"/>
    <property type="match status" value="1"/>
</dbReference>
<dbReference type="InterPro" id="IPR003439">
    <property type="entry name" value="ABC_transporter-like_ATP-bd"/>
</dbReference>
<sequence length="58" mass="6372">MNIELPNKGIVGIVGASGAGKSSFLYSLAGLKNKFITGDVFYKDFNYTEHKEIEMSKL</sequence>
<name>A0A7Y3T0Y5_9CLOT</name>
<organism evidence="2 3">
    <name type="scientific">Clostridium estertheticum</name>
    <dbReference type="NCBI Taxonomy" id="238834"/>
    <lineage>
        <taxon>Bacteria</taxon>
        <taxon>Bacillati</taxon>
        <taxon>Bacillota</taxon>
        <taxon>Clostridia</taxon>
        <taxon>Eubacteriales</taxon>
        <taxon>Clostridiaceae</taxon>
        <taxon>Clostridium</taxon>
    </lineage>
</organism>
<dbReference type="GO" id="GO:0005524">
    <property type="term" value="F:ATP binding"/>
    <property type="evidence" value="ECO:0007669"/>
    <property type="project" value="UniProtKB-KW"/>
</dbReference>
<protein>
    <submittedName>
        <fullName evidence="2">ATP-binding cassette domain-containing protein</fullName>
    </submittedName>
</protein>
<accession>A0A7Y3T0Y5</accession>
<dbReference type="InterPro" id="IPR027417">
    <property type="entry name" value="P-loop_NTPase"/>
</dbReference>
<evidence type="ECO:0000313" key="3">
    <source>
        <dbReference type="Proteomes" id="UP000531659"/>
    </source>
</evidence>
<evidence type="ECO:0000313" key="2">
    <source>
        <dbReference type="EMBL" id="NNU78112.1"/>
    </source>
</evidence>
<dbReference type="AlphaFoldDB" id="A0A7Y3T0Y5"/>
<dbReference type="GO" id="GO:0016887">
    <property type="term" value="F:ATP hydrolysis activity"/>
    <property type="evidence" value="ECO:0007669"/>
    <property type="project" value="InterPro"/>
</dbReference>
<dbReference type="EMBL" id="JABEYB010000018">
    <property type="protein sequence ID" value="NNU78112.1"/>
    <property type="molecule type" value="Genomic_DNA"/>
</dbReference>
<keyword evidence="2" id="KW-0067">ATP-binding</keyword>
<dbReference type="Proteomes" id="UP000531659">
    <property type="component" value="Unassembled WGS sequence"/>
</dbReference>
<reference evidence="2 3" key="1">
    <citation type="submission" date="2020-05" db="EMBL/GenBank/DDBJ databases">
        <title>Complete genome of Clostridium estertheticum subspecies estertheticum, isolated from Vacuum packed lamb meat from New Zealand imported to Switzerland.</title>
        <authorList>
            <person name="Wambui J."/>
            <person name="Stevens M.J.A."/>
            <person name="Stephan R."/>
        </authorList>
    </citation>
    <scope>NUCLEOTIDE SEQUENCE [LARGE SCALE GENOMIC DNA]</scope>
    <source>
        <strain evidence="2 3">CEST001</strain>
    </source>
</reference>
<dbReference type="SUPFAM" id="SSF52540">
    <property type="entry name" value="P-loop containing nucleoside triphosphate hydrolases"/>
    <property type="match status" value="1"/>
</dbReference>
<proteinExistence type="predicted"/>
<feature type="domain" description="ABC transporter" evidence="1">
    <location>
        <begin position="2"/>
        <end position="49"/>
    </location>
</feature>
<dbReference type="Gene3D" id="3.40.50.300">
    <property type="entry name" value="P-loop containing nucleotide triphosphate hydrolases"/>
    <property type="match status" value="1"/>
</dbReference>
<keyword evidence="2" id="KW-0547">Nucleotide-binding</keyword>
<evidence type="ECO:0000259" key="1">
    <source>
        <dbReference type="Pfam" id="PF00005"/>
    </source>
</evidence>
<comment type="caution">
    <text evidence="2">The sequence shown here is derived from an EMBL/GenBank/DDBJ whole genome shotgun (WGS) entry which is preliminary data.</text>
</comment>